<feature type="signal peptide" evidence="1">
    <location>
        <begin position="1"/>
        <end position="34"/>
    </location>
</feature>
<reference evidence="2" key="1">
    <citation type="submission" date="2021-03" db="EMBL/GenBank/DDBJ databases">
        <title>Pengzhenrongella sicca gen. nov., sp. nov., a new member of suborder Micrococcineae isolated from High-Arctic tundra soil.</title>
        <authorList>
            <person name="Peng F."/>
        </authorList>
    </citation>
    <scope>NUCLEOTIDE SEQUENCE</scope>
    <source>
        <strain evidence="2">LRZ-2</strain>
    </source>
</reference>
<keyword evidence="3" id="KW-1185">Reference proteome</keyword>
<accession>A0A8A4ZFC1</accession>
<evidence type="ECO:0000313" key="2">
    <source>
        <dbReference type="EMBL" id="QTE30692.1"/>
    </source>
</evidence>
<dbReference type="PRINTS" id="PR00633">
    <property type="entry name" value="RCCNDNSATION"/>
</dbReference>
<dbReference type="Pfam" id="PF00415">
    <property type="entry name" value="RCC1"/>
    <property type="match status" value="3"/>
</dbReference>
<dbReference type="PROSITE" id="PS00626">
    <property type="entry name" value="RCC1_2"/>
    <property type="match status" value="1"/>
</dbReference>
<evidence type="ECO:0000313" key="3">
    <source>
        <dbReference type="Proteomes" id="UP000663937"/>
    </source>
</evidence>
<protein>
    <recommendedName>
        <fullName evidence="4">Alpha-tubulin suppressor-like RCC1 family protein</fullName>
    </recommendedName>
</protein>
<dbReference type="GO" id="GO:0005085">
    <property type="term" value="F:guanyl-nucleotide exchange factor activity"/>
    <property type="evidence" value="ECO:0007669"/>
    <property type="project" value="TreeGrafter"/>
</dbReference>
<proteinExistence type="predicted"/>
<dbReference type="EMBL" id="CP071868">
    <property type="protein sequence ID" value="QTE30692.1"/>
    <property type="molecule type" value="Genomic_DNA"/>
</dbReference>
<name>A0A8A4ZFC1_9MICO</name>
<dbReference type="InterPro" id="IPR009091">
    <property type="entry name" value="RCC1/BLIP-II"/>
</dbReference>
<dbReference type="InterPro" id="IPR000408">
    <property type="entry name" value="Reg_chr_condens"/>
</dbReference>
<gene>
    <name evidence="2" type="ORF">J4E96_06970</name>
</gene>
<dbReference type="AlphaFoldDB" id="A0A8A4ZFC1"/>
<dbReference type="Pfam" id="PF13540">
    <property type="entry name" value="RCC1_2"/>
    <property type="match status" value="1"/>
</dbReference>
<keyword evidence="1" id="KW-0732">Signal</keyword>
<feature type="chain" id="PRO_5035277724" description="Alpha-tubulin suppressor-like RCC1 family protein" evidence="1">
    <location>
        <begin position="35"/>
        <end position="673"/>
    </location>
</feature>
<evidence type="ECO:0008006" key="4">
    <source>
        <dbReference type="Google" id="ProtNLM"/>
    </source>
</evidence>
<dbReference type="PANTHER" id="PTHR45982">
    <property type="entry name" value="REGULATOR OF CHROMOSOME CONDENSATION"/>
    <property type="match status" value="1"/>
</dbReference>
<evidence type="ECO:0000256" key="1">
    <source>
        <dbReference type="SAM" id="SignalP"/>
    </source>
</evidence>
<organism evidence="2 3">
    <name type="scientific">Pengzhenrongella sicca</name>
    <dbReference type="NCBI Taxonomy" id="2819238"/>
    <lineage>
        <taxon>Bacteria</taxon>
        <taxon>Bacillati</taxon>
        <taxon>Actinomycetota</taxon>
        <taxon>Actinomycetes</taxon>
        <taxon>Micrococcales</taxon>
        <taxon>Pengzhenrongella</taxon>
    </lineage>
</organism>
<dbReference type="PROSITE" id="PS50012">
    <property type="entry name" value="RCC1_3"/>
    <property type="match status" value="4"/>
</dbReference>
<dbReference type="InterPro" id="IPR051553">
    <property type="entry name" value="Ran_GTPase-activating"/>
</dbReference>
<sequence length="673" mass="67833">MARSVPPKWLVRMVLVLALALGAVTGTHPPSALAATGPVALVVTTPAAVVAGVPFSLKVTARSSATSIATGYRGSVVFTSTDARTPTLPARYTFTAADKGAHTFTGVVLHTAGALRITATDAAVGSITGTSGSISVAAGPASRFAVSAPPTAIAGAGFAIVVTAKDRFYNPATSYRGTVAFTSSDPRIPPLPPAYTFTAADRGVHTFAGAALYSAGSRTITVTDRAAPSLVGTSAPIAVAPGAASRFAVSAPASATAGVPFTVTVTAKDPYYNVVASYRGTVALTSTDPAVPTLPAPYTFTAGDRGVHAFGGVTLRGAGQLVVVVTDVASPALGGTSAPVAVAAHFAAYAWGANDVGQLGDGTGANAVTPVRVGADSSWVSVSSGFYHSAGIKADGSLWTWGWNGAGQLGDFTHVDRLSPVPVGGARRFASVSLGDYHSVAIAKDGSLWAWGENNYGQLGDGTGVDRASPVRVGAATWISVTAGSWSTYGVTSDGALWEWGLSAGTLAPVRLGPVAGWVSVAGSQGRFVGLKSDGTLWMWGDSLDFDGTVIELPRQVGTDTDWASASAGGSHLVAIKASGTLWAWGGNPDGQVGDGSTVFRPLPVQVGAGAHWLSAVAGYASTAAIRADGTLWTWGRGSLGDAVAVRSLPGQIGTATSWSYISANLQMIALRS</sequence>
<dbReference type="PANTHER" id="PTHR45982:SF1">
    <property type="entry name" value="REGULATOR OF CHROMOSOME CONDENSATION"/>
    <property type="match status" value="1"/>
</dbReference>
<dbReference type="SUPFAM" id="SSF50985">
    <property type="entry name" value="RCC1/BLIP-II"/>
    <property type="match status" value="1"/>
</dbReference>
<dbReference type="Proteomes" id="UP000663937">
    <property type="component" value="Chromosome"/>
</dbReference>
<dbReference type="KEGG" id="psic:J4E96_06970"/>
<dbReference type="GO" id="GO:0005737">
    <property type="term" value="C:cytoplasm"/>
    <property type="evidence" value="ECO:0007669"/>
    <property type="project" value="TreeGrafter"/>
</dbReference>
<dbReference type="RefSeq" id="WP_227425052.1">
    <property type="nucleotide sequence ID" value="NZ_CP071868.1"/>
</dbReference>
<dbReference type="Gene3D" id="2.130.10.30">
    <property type="entry name" value="Regulator of chromosome condensation 1/beta-lactamase-inhibitor protein II"/>
    <property type="match status" value="2"/>
</dbReference>